<evidence type="ECO:0000256" key="2">
    <source>
        <dbReference type="ARBA" id="ARBA00022801"/>
    </source>
</evidence>
<organism evidence="6 7">
    <name type="scientific">Lepidopterella palustris CBS 459.81</name>
    <dbReference type="NCBI Taxonomy" id="1314670"/>
    <lineage>
        <taxon>Eukaryota</taxon>
        <taxon>Fungi</taxon>
        <taxon>Dikarya</taxon>
        <taxon>Ascomycota</taxon>
        <taxon>Pezizomycotina</taxon>
        <taxon>Dothideomycetes</taxon>
        <taxon>Pleosporomycetidae</taxon>
        <taxon>Mytilinidiales</taxon>
        <taxon>Argynnaceae</taxon>
        <taxon>Lepidopterella</taxon>
    </lineage>
</organism>
<dbReference type="GO" id="GO:0000272">
    <property type="term" value="P:polysaccharide catabolic process"/>
    <property type="evidence" value="ECO:0007669"/>
    <property type="project" value="InterPro"/>
</dbReference>
<dbReference type="PANTHER" id="PTHR31263">
    <property type="entry name" value="CELLULASE FAMILY PROTEIN (AFU_ORTHOLOGUE AFUA_5G14560)"/>
    <property type="match status" value="1"/>
</dbReference>
<dbReference type="InterPro" id="IPR001547">
    <property type="entry name" value="Glyco_hydro_5"/>
</dbReference>
<protein>
    <submittedName>
        <fullName evidence="6">Glycoside hydrolase family 5 protein</fullName>
    </submittedName>
</protein>
<dbReference type="EMBL" id="KV745441">
    <property type="protein sequence ID" value="OCK74636.1"/>
    <property type="molecule type" value="Genomic_DNA"/>
</dbReference>
<feature type="domain" description="Glycoside hydrolase family 5" evidence="5">
    <location>
        <begin position="70"/>
        <end position="343"/>
    </location>
</feature>
<evidence type="ECO:0000256" key="4">
    <source>
        <dbReference type="RuleBase" id="RU361153"/>
    </source>
</evidence>
<evidence type="ECO:0000259" key="5">
    <source>
        <dbReference type="Pfam" id="PF00150"/>
    </source>
</evidence>
<dbReference type="SUPFAM" id="SSF51445">
    <property type="entry name" value="(Trans)glycosidases"/>
    <property type="match status" value="1"/>
</dbReference>
<proteinExistence type="inferred from homology"/>
<keyword evidence="2 4" id="KW-0378">Hydrolase</keyword>
<dbReference type="Gene3D" id="3.20.20.80">
    <property type="entry name" value="Glycosidases"/>
    <property type="match status" value="1"/>
</dbReference>
<name>A0A8E2E005_9PEZI</name>
<evidence type="ECO:0000313" key="6">
    <source>
        <dbReference type="EMBL" id="OCK74636.1"/>
    </source>
</evidence>
<evidence type="ECO:0000256" key="3">
    <source>
        <dbReference type="ARBA" id="ARBA00023295"/>
    </source>
</evidence>
<evidence type="ECO:0000313" key="7">
    <source>
        <dbReference type="Proteomes" id="UP000250266"/>
    </source>
</evidence>
<comment type="similarity">
    <text evidence="1 4">Belongs to the glycosyl hydrolase 5 (cellulase A) family.</text>
</comment>
<evidence type="ECO:0000256" key="1">
    <source>
        <dbReference type="ARBA" id="ARBA00005641"/>
    </source>
</evidence>
<keyword evidence="3 4" id="KW-0326">Glycosidase</keyword>
<reference evidence="6 7" key="1">
    <citation type="journal article" date="2016" name="Nat. Commun.">
        <title>Ectomycorrhizal ecology is imprinted in the genome of the dominant symbiotic fungus Cenococcum geophilum.</title>
        <authorList>
            <consortium name="DOE Joint Genome Institute"/>
            <person name="Peter M."/>
            <person name="Kohler A."/>
            <person name="Ohm R.A."/>
            <person name="Kuo A."/>
            <person name="Krutzmann J."/>
            <person name="Morin E."/>
            <person name="Arend M."/>
            <person name="Barry K.W."/>
            <person name="Binder M."/>
            <person name="Choi C."/>
            <person name="Clum A."/>
            <person name="Copeland A."/>
            <person name="Grisel N."/>
            <person name="Haridas S."/>
            <person name="Kipfer T."/>
            <person name="LaButti K."/>
            <person name="Lindquist E."/>
            <person name="Lipzen A."/>
            <person name="Maire R."/>
            <person name="Meier B."/>
            <person name="Mihaltcheva S."/>
            <person name="Molinier V."/>
            <person name="Murat C."/>
            <person name="Poggeler S."/>
            <person name="Quandt C.A."/>
            <person name="Sperisen C."/>
            <person name="Tritt A."/>
            <person name="Tisserant E."/>
            <person name="Crous P.W."/>
            <person name="Henrissat B."/>
            <person name="Nehls U."/>
            <person name="Egli S."/>
            <person name="Spatafora J.W."/>
            <person name="Grigoriev I.V."/>
            <person name="Martin F.M."/>
        </authorList>
    </citation>
    <scope>NUCLEOTIDE SEQUENCE [LARGE SCALE GENOMIC DNA]</scope>
    <source>
        <strain evidence="6 7">CBS 459.81</strain>
    </source>
</reference>
<dbReference type="GO" id="GO:0004553">
    <property type="term" value="F:hydrolase activity, hydrolyzing O-glycosyl compounds"/>
    <property type="evidence" value="ECO:0007669"/>
    <property type="project" value="InterPro"/>
</dbReference>
<sequence>MIDEHLFAVGHDFELSSLSPSTPDFQPPMRTDGRDLLDSRNASVRLASVNWYGASDIHFVPGGLSVRHRDEIALMIRRMGFNSVRLPYSDEMVRLNSPLPADHITANPDLIGKRALDVYTAVISSLTAAGLFVIPNNHITQATWCCGVNLCDAGWANDWLGPICRVRQTEEDWIKNWETVMIPLANNSLVIGADLRNEVRGLWGTMRWETWAAAAERAGERLLAINPDWLMFIEGISSANDLSGVKNRRVALSRPARVVYSAHVYSWSGWGEFLPYSRRNYKSFAKAMRKNWAYLLEENVAPVWVGEMGVGNRPSKGDLHYWKHLIEFLADVEAQWGYWAINPRKPAKNEYESYALVKDDWKTVKWDFRMEDLTKLGLNASHQND</sequence>
<dbReference type="PANTHER" id="PTHR31263:SF0">
    <property type="entry name" value="CELLULASE FAMILY PROTEIN (AFU_ORTHOLOGUE AFUA_5G14560)"/>
    <property type="match status" value="1"/>
</dbReference>
<accession>A0A8E2E005</accession>
<dbReference type="OrthoDB" id="442731at2759"/>
<dbReference type="InterPro" id="IPR017853">
    <property type="entry name" value="GH"/>
</dbReference>
<dbReference type="AlphaFoldDB" id="A0A8E2E005"/>
<dbReference type="Pfam" id="PF00150">
    <property type="entry name" value="Cellulase"/>
    <property type="match status" value="1"/>
</dbReference>
<keyword evidence="7" id="KW-1185">Reference proteome</keyword>
<gene>
    <name evidence="6" type="ORF">K432DRAFT_193555</name>
</gene>
<dbReference type="Proteomes" id="UP000250266">
    <property type="component" value="Unassembled WGS sequence"/>
</dbReference>